<dbReference type="AlphaFoldDB" id="A0A1C4BU43"/>
<feature type="transmembrane region" description="Helical" evidence="1">
    <location>
        <begin position="153"/>
        <end position="171"/>
    </location>
</feature>
<keyword evidence="1" id="KW-0812">Transmembrane</keyword>
<organism evidence="2 3">
    <name type="scientific">Gilliamella bombicola</name>
    <dbReference type="NCBI Taxonomy" id="1798182"/>
    <lineage>
        <taxon>Bacteria</taxon>
        <taxon>Pseudomonadati</taxon>
        <taxon>Pseudomonadota</taxon>
        <taxon>Gammaproteobacteria</taxon>
        <taxon>Orbales</taxon>
        <taxon>Orbaceae</taxon>
        <taxon>Gilliamella</taxon>
    </lineage>
</organism>
<feature type="transmembrane region" description="Helical" evidence="1">
    <location>
        <begin position="59"/>
        <end position="80"/>
    </location>
</feature>
<dbReference type="Pfam" id="PF11299">
    <property type="entry name" value="DUF3100"/>
    <property type="match status" value="1"/>
</dbReference>
<proteinExistence type="predicted"/>
<feature type="transmembrane region" description="Helical" evidence="1">
    <location>
        <begin position="29"/>
        <end position="47"/>
    </location>
</feature>
<dbReference type="InterPro" id="IPR021450">
    <property type="entry name" value="DUF3100"/>
</dbReference>
<keyword evidence="3" id="KW-1185">Reference proteome</keyword>
<evidence type="ECO:0008006" key="4">
    <source>
        <dbReference type="Google" id="ProtNLM"/>
    </source>
</evidence>
<feature type="transmembrane region" description="Helical" evidence="1">
    <location>
        <begin position="92"/>
        <end position="116"/>
    </location>
</feature>
<sequence length="261" mass="28137">MLKDYKVHALALVVVLVCEFIGKQSIWTISVYPMLYAMIIGGIISLPKLKILKLKNMNHASTIMMVTLMLLVAKLGVSVGPKIDMILEDAKLALIFQELGHFAGTILLGLPLAMILGMKREAVGATYSVAREPNIAIVADKYGLDSAEGRGVMAMYVCGTLYGAIWMSILASVMAKLDILHPYALAMGAGVGSGSMMAASLAPISDLYPQMASEIKAYATTANLISSIVGIYIYTLFSLPFASFLYNLFARLRRNKEGALS</sequence>
<keyword evidence="1" id="KW-0472">Membrane</keyword>
<feature type="transmembrane region" description="Helical" evidence="1">
    <location>
        <begin position="183"/>
        <end position="204"/>
    </location>
</feature>
<dbReference type="EMBL" id="FMAQ01000006">
    <property type="protein sequence ID" value="SCC10431.1"/>
    <property type="molecule type" value="Genomic_DNA"/>
</dbReference>
<evidence type="ECO:0000256" key="1">
    <source>
        <dbReference type="SAM" id="Phobius"/>
    </source>
</evidence>
<reference evidence="3" key="1">
    <citation type="submission" date="2016-08" db="EMBL/GenBank/DDBJ databases">
        <authorList>
            <person name="Varghese N."/>
            <person name="Submissions Spin"/>
        </authorList>
    </citation>
    <scope>NUCLEOTIDE SEQUENCE [LARGE SCALE GENOMIC DNA]</scope>
    <source>
        <strain evidence="3">R-53248</strain>
    </source>
</reference>
<dbReference type="Proteomes" id="UP000199670">
    <property type="component" value="Unassembled WGS sequence"/>
</dbReference>
<protein>
    <recommendedName>
        <fullName evidence="4">DUF3100 domain-containing protein</fullName>
    </recommendedName>
</protein>
<name>A0A1C4BU43_9GAMM</name>
<accession>A0A1C4BU43</accession>
<dbReference type="STRING" id="1798182.GA0061081_1066"/>
<feature type="transmembrane region" description="Helical" evidence="1">
    <location>
        <begin position="224"/>
        <end position="246"/>
    </location>
</feature>
<gene>
    <name evidence="2" type="ORF">GA0061081_1066</name>
</gene>
<evidence type="ECO:0000313" key="3">
    <source>
        <dbReference type="Proteomes" id="UP000199670"/>
    </source>
</evidence>
<evidence type="ECO:0000313" key="2">
    <source>
        <dbReference type="EMBL" id="SCC10431.1"/>
    </source>
</evidence>
<keyword evidence="1" id="KW-1133">Transmembrane helix</keyword>